<feature type="region of interest" description="Disordered" evidence="2">
    <location>
        <begin position="1"/>
        <end position="34"/>
    </location>
</feature>
<protein>
    <submittedName>
        <fullName evidence="4">Histone H2B</fullName>
    </submittedName>
</protein>
<feature type="domain" description="Core Histone H2A/H2B/H3" evidence="3">
    <location>
        <begin position="24"/>
        <end position="98"/>
    </location>
</feature>
<gene>
    <name evidence="4" type="ORF">TTRE_0000768101</name>
</gene>
<dbReference type="GO" id="GO:0046982">
    <property type="term" value="F:protein heterodimerization activity"/>
    <property type="evidence" value="ECO:0007669"/>
    <property type="project" value="InterPro"/>
</dbReference>
<accession>A0A077ZHQ7</accession>
<dbReference type="STRING" id="36087.A0A077ZHQ7"/>
<dbReference type="CDD" id="cd22910">
    <property type="entry name" value="HFD_H2B"/>
    <property type="match status" value="1"/>
</dbReference>
<name>A0A077ZHQ7_TRITR</name>
<evidence type="ECO:0000313" key="5">
    <source>
        <dbReference type="Proteomes" id="UP000030665"/>
    </source>
</evidence>
<dbReference type="GO" id="GO:0030527">
    <property type="term" value="F:structural constituent of chromatin"/>
    <property type="evidence" value="ECO:0007669"/>
    <property type="project" value="InterPro"/>
</dbReference>
<comment type="similarity">
    <text evidence="1">Belongs to the histone H2B family.</text>
</comment>
<sequence length="124" mass="14094">MPAKASLKTVEKAGTSGKASRSLRHKRKSRTRTEPYTRYVHKILKEVHPSLSITSEAMSDMNSILYDALDRISNEASRLVRHRKGRLTDHQDVEAVARSVLPRELRNDAIREGKRAVAKYNKAK</sequence>
<dbReference type="AlphaFoldDB" id="A0A077ZHQ7"/>
<dbReference type="Gene3D" id="1.10.20.10">
    <property type="entry name" value="Histone, subunit A"/>
    <property type="match status" value="1"/>
</dbReference>
<dbReference type="GO" id="GO:0003677">
    <property type="term" value="F:DNA binding"/>
    <property type="evidence" value="ECO:0007669"/>
    <property type="project" value="InterPro"/>
</dbReference>
<reference evidence="4" key="2">
    <citation type="submission" date="2014-03" db="EMBL/GenBank/DDBJ databases">
        <title>The whipworm genome and dual-species transcriptomics of an intimate host-pathogen interaction.</title>
        <authorList>
            <person name="Foth B.J."/>
            <person name="Tsai I.J."/>
            <person name="Reid A.J."/>
            <person name="Bancroft A.J."/>
            <person name="Nichol S."/>
            <person name="Tracey A."/>
            <person name="Holroyd N."/>
            <person name="Cotton J.A."/>
            <person name="Stanley E.J."/>
            <person name="Zarowiecki M."/>
            <person name="Liu J.Z."/>
            <person name="Huckvale T."/>
            <person name="Cooper P.J."/>
            <person name="Grencis R.K."/>
            <person name="Berriman M."/>
        </authorList>
    </citation>
    <scope>NUCLEOTIDE SEQUENCE [LARGE SCALE GENOMIC DNA]</scope>
</reference>
<keyword evidence="5" id="KW-1185">Reference proteome</keyword>
<evidence type="ECO:0000313" key="4">
    <source>
        <dbReference type="EMBL" id="CDW59349.1"/>
    </source>
</evidence>
<dbReference type="EMBL" id="HG806566">
    <property type="protein sequence ID" value="CDW59349.1"/>
    <property type="molecule type" value="Genomic_DNA"/>
</dbReference>
<reference evidence="4" key="1">
    <citation type="submission" date="2014-01" db="EMBL/GenBank/DDBJ databases">
        <authorList>
            <person name="Aslett M."/>
        </authorList>
    </citation>
    <scope>NUCLEOTIDE SEQUENCE</scope>
</reference>
<organism evidence="4 5">
    <name type="scientific">Trichuris trichiura</name>
    <name type="common">Whipworm</name>
    <name type="synonym">Trichocephalus trichiurus</name>
    <dbReference type="NCBI Taxonomy" id="36087"/>
    <lineage>
        <taxon>Eukaryota</taxon>
        <taxon>Metazoa</taxon>
        <taxon>Ecdysozoa</taxon>
        <taxon>Nematoda</taxon>
        <taxon>Enoplea</taxon>
        <taxon>Dorylaimia</taxon>
        <taxon>Trichinellida</taxon>
        <taxon>Trichuridae</taxon>
        <taxon>Trichuris</taxon>
    </lineage>
</organism>
<dbReference type="InterPro" id="IPR007125">
    <property type="entry name" value="H2A/H2B/H3"/>
</dbReference>
<evidence type="ECO:0000256" key="1">
    <source>
        <dbReference type="ARBA" id="ARBA00006846"/>
    </source>
</evidence>
<proteinExistence type="inferred from homology"/>
<dbReference type="PANTHER" id="PTHR23428">
    <property type="entry name" value="HISTONE H2B"/>
    <property type="match status" value="1"/>
</dbReference>
<dbReference type="Pfam" id="PF00125">
    <property type="entry name" value="Histone"/>
    <property type="match status" value="1"/>
</dbReference>
<dbReference type="OrthoDB" id="1166527at2759"/>
<dbReference type="SMART" id="SM00427">
    <property type="entry name" value="H2B"/>
    <property type="match status" value="1"/>
</dbReference>
<dbReference type="InterPro" id="IPR009072">
    <property type="entry name" value="Histone-fold"/>
</dbReference>
<dbReference type="GO" id="GO:0000786">
    <property type="term" value="C:nucleosome"/>
    <property type="evidence" value="ECO:0007669"/>
    <property type="project" value="InterPro"/>
</dbReference>
<dbReference type="PRINTS" id="PR00621">
    <property type="entry name" value="HISTONEH2B"/>
</dbReference>
<dbReference type="InterPro" id="IPR000558">
    <property type="entry name" value="Histone_H2B"/>
</dbReference>
<evidence type="ECO:0000256" key="2">
    <source>
        <dbReference type="SAM" id="MobiDB-lite"/>
    </source>
</evidence>
<dbReference type="SUPFAM" id="SSF47113">
    <property type="entry name" value="Histone-fold"/>
    <property type="match status" value="1"/>
</dbReference>
<evidence type="ECO:0000259" key="3">
    <source>
        <dbReference type="Pfam" id="PF00125"/>
    </source>
</evidence>
<feature type="compositionally biased region" description="Basic residues" evidence="2">
    <location>
        <begin position="21"/>
        <end position="30"/>
    </location>
</feature>
<dbReference type="Proteomes" id="UP000030665">
    <property type="component" value="Unassembled WGS sequence"/>
</dbReference>